<sequence>MPPPKHQKTSASSSKGKRAQQTSKPAPPPKLSYTPFIDVPKTTSKAVAPKTETKPTARSSQVKTTGSPTPGVPAPPAKKTKPVVVHKGRAWGRNAPEEPIDDTLDRMSPPPAMLAEEITNTVDSHETMPVMMETLLQRTTTDLAIVGVLKVPPSGVAEPL</sequence>
<evidence type="ECO:0000313" key="3">
    <source>
        <dbReference type="Proteomes" id="UP001175227"/>
    </source>
</evidence>
<dbReference type="Proteomes" id="UP001175227">
    <property type="component" value="Unassembled WGS sequence"/>
</dbReference>
<keyword evidence="3" id="KW-1185">Reference proteome</keyword>
<gene>
    <name evidence="2" type="ORF">IW261DRAFT_1576598</name>
</gene>
<organism evidence="2 3">
    <name type="scientific">Armillaria novae-zelandiae</name>
    <dbReference type="NCBI Taxonomy" id="153914"/>
    <lineage>
        <taxon>Eukaryota</taxon>
        <taxon>Fungi</taxon>
        <taxon>Dikarya</taxon>
        <taxon>Basidiomycota</taxon>
        <taxon>Agaricomycotina</taxon>
        <taxon>Agaricomycetes</taxon>
        <taxon>Agaricomycetidae</taxon>
        <taxon>Agaricales</taxon>
        <taxon>Marasmiineae</taxon>
        <taxon>Physalacriaceae</taxon>
        <taxon>Armillaria</taxon>
    </lineage>
</organism>
<feature type="compositionally biased region" description="Polar residues" evidence="1">
    <location>
        <begin position="54"/>
        <end position="63"/>
    </location>
</feature>
<comment type="caution">
    <text evidence="2">The sequence shown here is derived from an EMBL/GenBank/DDBJ whole genome shotgun (WGS) entry which is preliminary data.</text>
</comment>
<feature type="compositionally biased region" description="Polar residues" evidence="1">
    <location>
        <begin position="9"/>
        <end position="24"/>
    </location>
</feature>
<reference evidence="2" key="1">
    <citation type="submission" date="2023-06" db="EMBL/GenBank/DDBJ databases">
        <authorList>
            <consortium name="Lawrence Berkeley National Laboratory"/>
            <person name="Ahrendt S."/>
            <person name="Sahu N."/>
            <person name="Indic B."/>
            <person name="Wong-Bajracharya J."/>
            <person name="Merenyi Z."/>
            <person name="Ke H.-M."/>
            <person name="Monk M."/>
            <person name="Kocsube S."/>
            <person name="Drula E."/>
            <person name="Lipzen A."/>
            <person name="Balint B."/>
            <person name="Henrissat B."/>
            <person name="Andreopoulos B."/>
            <person name="Martin F.M."/>
            <person name="Harder C.B."/>
            <person name="Rigling D."/>
            <person name="Ford K.L."/>
            <person name="Foster G.D."/>
            <person name="Pangilinan J."/>
            <person name="Papanicolaou A."/>
            <person name="Barry K."/>
            <person name="LaButti K."/>
            <person name="Viragh M."/>
            <person name="Koriabine M."/>
            <person name="Yan M."/>
            <person name="Riley R."/>
            <person name="Champramary S."/>
            <person name="Plett K.L."/>
            <person name="Tsai I.J."/>
            <person name="Slot J."/>
            <person name="Sipos G."/>
            <person name="Plett J."/>
            <person name="Nagy L.G."/>
            <person name="Grigoriev I.V."/>
        </authorList>
    </citation>
    <scope>NUCLEOTIDE SEQUENCE</scope>
    <source>
        <strain evidence="2">ICMP 16352</strain>
    </source>
</reference>
<protein>
    <submittedName>
        <fullName evidence="2">Uncharacterized protein</fullName>
    </submittedName>
</protein>
<name>A0AA39NAN7_9AGAR</name>
<accession>A0AA39NAN7</accession>
<proteinExistence type="predicted"/>
<evidence type="ECO:0000313" key="2">
    <source>
        <dbReference type="EMBL" id="KAK0462114.1"/>
    </source>
</evidence>
<dbReference type="EMBL" id="JAUEPR010000136">
    <property type="protein sequence ID" value="KAK0462114.1"/>
    <property type="molecule type" value="Genomic_DNA"/>
</dbReference>
<feature type="region of interest" description="Disordered" evidence="1">
    <location>
        <begin position="1"/>
        <end position="110"/>
    </location>
</feature>
<feature type="compositionally biased region" description="Basic residues" evidence="1">
    <location>
        <begin position="78"/>
        <end position="90"/>
    </location>
</feature>
<dbReference type="AlphaFoldDB" id="A0AA39NAN7"/>
<evidence type="ECO:0000256" key="1">
    <source>
        <dbReference type="SAM" id="MobiDB-lite"/>
    </source>
</evidence>